<dbReference type="InterPro" id="IPR003609">
    <property type="entry name" value="Pan_app"/>
</dbReference>
<dbReference type="EMBL" id="BMAW01016513">
    <property type="protein sequence ID" value="GFT49404.1"/>
    <property type="molecule type" value="Genomic_DNA"/>
</dbReference>
<feature type="domain" description="Apple" evidence="3">
    <location>
        <begin position="389"/>
        <end position="476"/>
    </location>
</feature>
<dbReference type="Proteomes" id="UP000887013">
    <property type="component" value="Unassembled WGS sequence"/>
</dbReference>
<keyword evidence="6" id="KW-1185">Reference proteome</keyword>
<accession>A0A8X6P3T5</accession>
<dbReference type="PROSITE" id="PS50948">
    <property type="entry name" value="PAN"/>
    <property type="match status" value="5"/>
</dbReference>
<dbReference type="InterPro" id="IPR001507">
    <property type="entry name" value="ZP_dom"/>
</dbReference>
<gene>
    <name evidence="5" type="primary">B4U79_04274</name>
    <name evidence="5" type="ORF">NPIL_1821</name>
</gene>
<evidence type="ECO:0000259" key="4">
    <source>
        <dbReference type="PROSITE" id="PS51034"/>
    </source>
</evidence>
<feature type="domain" description="Apple" evidence="3">
    <location>
        <begin position="122"/>
        <end position="205"/>
    </location>
</feature>
<comment type="caution">
    <text evidence="5">The sequence shown here is derived from an EMBL/GenBank/DDBJ whole genome shotgun (WGS) entry which is preliminary data.</text>
</comment>
<evidence type="ECO:0000313" key="6">
    <source>
        <dbReference type="Proteomes" id="UP000887013"/>
    </source>
</evidence>
<feature type="domain" description="ZP" evidence="4">
    <location>
        <begin position="568"/>
        <end position="804"/>
    </location>
</feature>
<protein>
    <submittedName>
        <fullName evidence="5">Uncharacterized protein</fullName>
    </submittedName>
</protein>
<dbReference type="Pfam" id="PF00024">
    <property type="entry name" value="PAN_1"/>
    <property type="match status" value="5"/>
</dbReference>
<evidence type="ECO:0000256" key="2">
    <source>
        <dbReference type="SAM" id="SignalP"/>
    </source>
</evidence>
<keyword evidence="1" id="KW-0812">Transmembrane</keyword>
<dbReference type="SMART" id="SM00241">
    <property type="entry name" value="ZP"/>
    <property type="match status" value="1"/>
</dbReference>
<feature type="domain" description="Apple" evidence="3">
    <location>
        <begin position="30"/>
        <end position="117"/>
    </location>
</feature>
<dbReference type="OrthoDB" id="10043417at2759"/>
<keyword evidence="2" id="KW-0732">Signal</keyword>
<dbReference type="PANTHER" id="PTHR47327:SF2">
    <property type="entry name" value="FI18240P1-RELATED"/>
    <property type="match status" value="1"/>
</dbReference>
<dbReference type="PANTHER" id="PTHR47327">
    <property type="entry name" value="FI18240P1-RELATED"/>
    <property type="match status" value="1"/>
</dbReference>
<feature type="signal peptide" evidence="2">
    <location>
        <begin position="1"/>
        <end position="28"/>
    </location>
</feature>
<evidence type="ECO:0000313" key="5">
    <source>
        <dbReference type="EMBL" id="GFT49404.1"/>
    </source>
</evidence>
<dbReference type="CDD" id="cd01099">
    <property type="entry name" value="PAN_AP_HGF"/>
    <property type="match status" value="4"/>
</dbReference>
<feature type="domain" description="Apple" evidence="3">
    <location>
        <begin position="302"/>
        <end position="383"/>
    </location>
</feature>
<name>A0A8X6P3T5_NEPPI</name>
<evidence type="ECO:0000256" key="1">
    <source>
        <dbReference type="SAM" id="Phobius"/>
    </source>
</evidence>
<dbReference type="AlphaFoldDB" id="A0A8X6P3T5"/>
<dbReference type="SUPFAM" id="SSF57414">
    <property type="entry name" value="Hairpin loop containing domain-like"/>
    <property type="match status" value="5"/>
</dbReference>
<feature type="chain" id="PRO_5036464355" evidence="2">
    <location>
        <begin position="29"/>
        <end position="945"/>
    </location>
</feature>
<organism evidence="5 6">
    <name type="scientific">Nephila pilipes</name>
    <name type="common">Giant wood spider</name>
    <name type="synonym">Nephila maculata</name>
    <dbReference type="NCBI Taxonomy" id="299642"/>
    <lineage>
        <taxon>Eukaryota</taxon>
        <taxon>Metazoa</taxon>
        <taxon>Ecdysozoa</taxon>
        <taxon>Arthropoda</taxon>
        <taxon>Chelicerata</taxon>
        <taxon>Arachnida</taxon>
        <taxon>Araneae</taxon>
        <taxon>Araneomorphae</taxon>
        <taxon>Entelegynae</taxon>
        <taxon>Araneoidea</taxon>
        <taxon>Nephilidae</taxon>
        <taxon>Nephila</taxon>
    </lineage>
</organism>
<dbReference type="GO" id="GO:0009653">
    <property type="term" value="P:anatomical structure morphogenesis"/>
    <property type="evidence" value="ECO:0007669"/>
    <property type="project" value="TreeGrafter"/>
</dbReference>
<reference evidence="5" key="1">
    <citation type="submission" date="2020-08" db="EMBL/GenBank/DDBJ databases">
        <title>Multicomponent nature underlies the extraordinary mechanical properties of spider dragline silk.</title>
        <authorList>
            <person name="Kono N."/>
            <person name="Nakamura H."/>
            <person name="Mori M."/>
            <person name="Yoshida Y."/>
            <person name="Ohtoshi R."/>
            <person name="Malay A.D."/>
            <person name="Moran D.A.P."/>
            <person name="Tomita M."/>
            <person name="Numata K."/>
            <person name="Arakawa K."/>
        </authorList>
    </citation>
    <scope>NUCLEOTIDE SEQUENCE</scope>
</reference>
<proteinExistence type="predicted"/>
<dbReference type="Gene3D" id="3.50.4.10">
    <property type="entry name" value="Hepatocyte Growth Factor"/>
    <property type="match status" value="4"/>
</dbReference>
<sequence length="945" mass="106050">MHEWDNNQNMNVLSFSLILFVTFSYTSAKCGRGEMESFILSTNALPSPSSYKNIPGSSLVECTRTCLEDANCQSFIFLRNRNETECRLTTNNSVDSKKRQEQLLMPTLGTYYMEKVCLKGACDRLFVAESLRGMELTDHNDRVIANSSRLSCIESCLNSKAFVCKSVEFDSKTNECKLSRHDRFDRKVHFKKSASASLEYFDVTCPYEQPSDKSAAEIVPLGNVEHPYSLVEYEGVTAEECGELCVRNVLFPCRSFLSGRLENQLYCGLTHQNREGLVQNPGSLHDSRSLNYYEISRSIEGCDSDDLHFELVSGMTLISDPYFITSDMSPQECLERCKRDRRCRSVTIDYKKGSCHYYSEGVSAVADSKLQQNGNFNYFEKICFPGTQCSKDWSFERIRNKELVGIDHEKILVEANTKEECQDACLNHKQFKCLSAEFNYQLSECRLSPYNRFSSTEKGVAVSNSRFVVDYFENNCFEEPRGFCNTKLLKKFRLMLTEKITTGESIEDCRQQCYDTKEFICRSVTFDRRFKTCGLSHHTRKSAPPESITRSDAHELLEISTCFQVSVDCRQDIMMANVKSNALFKGKIYAKGKPLTCSTDISNSVDFSLPISLNGPECGTVSEEEGKFANVLVIQSNDHVVTAMDKAIGIHCSYDIGNKTEEIDLNITNPGSSDKSRGKPSLPDLSLHIVDMKGEERETVSLGELLRVQVRMSDEDTYGIFVRNLVAKDGSGGNNLTLIDNTGCPVEVKMMREVRTIEPQSKSLEGYLEAFTFTGSSMLELEAEVETCLEFCKPVLCQIPTGRREDDTETVSSFGRKKRESGAAEEVLSSVTLSRSVAVQAEDFASVKSLVPENYASPVTAPSPLDTKGNGLFQTFDSKTGNSDATFCFDPTMFALIAGGFFLLEVCGFSACLIAGCRWRKKNTKTIVNKKRHLSIHYENSVDGS</sequence>
<dbReference type="SMART" id="SM00473">
    <property type="entry name" value="PAN_AP"/>
    <property type="match status" value="6"/>
</dbReference>
<keyword evidence="1" id="KW-1133">Transmembrane helix</keyword>
<evidence type="ECO:0000259" key="3">
    <source>
        <dbReference type="PROSITE" id="PS50948"/>
    </source>
</evidence>
<feature type="transmembrane region" description="Helical" evidence="1">
    <location>
        <begin position="893"/>
        <end position="915"/>
    </location>
</feature>
<dbReference type="InterPro" id="IPR052774">
    <property type="entry name" value="Celegans_DevNeuronal_Protein"/>
</dbReference>
<keyword evidence="1" id="KW-0472">Membrane</keyword>
<feature type="domain" description="Apple" evidence="3">
    <location>
        <begin position="484"/>
        <end position="562"/>
    </location>
</feature>
<dbReference type="PROSITE" id="PS51034">
    <property type="entry name" value="ZP_2"/>
    <property type="match status" value="1"/>
</dbReference>